<dbReference type="InterPro" id="IPR052164">
    <property type="entry name" value="Anthracycline_SecMetBiosynth"/>
</dbReference>
<evidence type="ECO:0000259" key="1">
    <source>
        <dbReference type="PROSITE" id="PS51819"/>
    </source>
</evidence>
<accession>A0ABS8Y2P3</accession>
<protein>
    <submittedName>
        <fullName evidence="2">VOC family protein</fullName>
    </submittedName>
</protein>
<dbReference type="Proteomes" id="UP001200741">
    <property type="component" value="Unassembled WGS sequence"/>
</dbReference>
<dbReference type="PROSITE" id="PS51819">
    <property type="entry name" value="VOC"/>
    <property type="match status" value="1"/>
</dbReference>
<comment type="caution">
    <text evidence="2">The sequence shown here is derived from an EMBL/GenBank/DDBJ whole genome shotgun (WGS) entry which is preliminary data.</text>
</comment>
<organism evidence="2 3">
    <name type="scientific">Pelomonas cellulosilytica</name>
    <dbReference type="NCBI Taxonomy" id="2906762"/>
    <lineage>
        <taxon>Bacteria</taxon>
        <taxon>Pseudomonadati</taxon>
        <taxon>Pseudomonadota</taxon>
        <taxon>Betaproteobacteria</taxon>
        <taxon>Burkholderiales</taxon>
        <taxon>Sphaerotilaceae</taxon>
        <taxon>Roseateles</taxon>
    </lineage>
</organism>
<keyword evidence="3" id="KW-1185">Reference proteome</keyword>
<dbReference type="EMBL" id="JAJTWU010000010">
    <property type="protein sequence ID" value="MCE4557427.1"/>
    <property type="molecule type" value="Genomic_DNA"/>
</dbReference>
<reference evidence="2 3" key="1">
    <citation type="submission" date="2021-12" db="EMBL/GenBank/DDBJ databases">
        <title>Genome seq of P8.</title>
        <authorList>
            <person name="Seo T."/>
        </authorList>
    </citation>
    <scope>NUCLEOTIDE SEQUENCE [LARGE SCALE GENOMIC DNA]</scope>
    <source>
        <strain evidence="2 3">P8</strain>
    </source>
</reference>
<proteinExistence type="predicted"/>
<name>A0ABS8Y2P3_9BURK</name>
<evidence type="ECO:0000313" key="2">
    <source>
        <dbReference type="EMBL" id="MCE4557427.1"/>
    </source>
</evidence>
<dbReference type="InterPro" id="IPR041581">
    <property type="entry name" value="Glyoxalase_6"/>
</dbReference>
<dbReference type="SUPFAM" id="SSF54593">
    <property type="entry name" value="Glyoxalase/Bleomycin resistance protein/Dihydroxybiphenyl dioxygenase"/>
    <property type="match status" value="1"/>
</dbReference>
<gene>
    <name evidence="2" type="ORF">LXT13_23820</name>
</gene>
<sequence>MSLPTHPAFGIGHFDVAGPDLARLGPFYADVFGWQVAPRGPGYAQLQTPEGSPNGALVEQPDASVTLGIMVPDLARALAQAEACGGRVEMPATDNGWVCKAQVRDPAGNLLTLIQGGDRRA</sequence>
<dbReference type="InterPro" id="IPR029068">
    <property type="entry name" value="Glyas_Bleomycin-R_OHBP_Dase"/>
</dbReference>
<dbReference type="RefSeq" id="WP_233374807.1">
    <property type="nucleotide sequence ID" value="NZ_JAJTWU010000010.1"/>
</dbReference>
<dbReference type="Gene3D" id="3.10.180.10">
    <property type="entry name" value="2,3-Dihydroxybiphenyl 1,2-Dioxygenase, domain 1"/>
    <property type="match status" value="1"/>
</dbReference>
<feature type="domain" description="VOC" evidence="1">
    <location>
        <begin position="10"/>
        <end position="116"/>
    </location>
</feature>
<dbReference type="InterPro" id="IPR037523">
    <property type="entry name" value="VOC_core"/>
</dbReference>
<dbReference type="PANTHER" id="PTHR33993">
    <property type="entry name" value="GLYOXALASE-RELATED"/>
    <property type="match status" value="1"/>
</dbReference>
<evidence type="ECO:0000313" key="3">
    <source>
        <dbReference type="Proteomes" id="UP001200741"/>
    </source>
</evidence>
<dbReference type="Pfam" id="PF18029">
    <property type="entry name" value="Glyoxalase_6"/>
    <property type="match status" value="1"/>
</dbReference>